<dbReference type="Pfam" id="PF14322">
    <property type="entry name" value="SusD-like_3"/>
    <property type="match status" value="1"/>
</dbReference>
<comment type="subcellular location">
    <subcellularLocation>
        <location evidence="1">Cell outer membrane</location>
    </subcellularLocation>
</comment>
<comment type="similarity">
    <text evidence="2">Belongs to the SusD family.</text>
</comment>
<protein>
    <submittedName>
        <fullName evidence="8">RagB/SusD family nutrient uptake outer membrane protein</fullName>
    </submittedName>
</protein>
<evidence type="ECO:0000256" key="5">
    <source>
        <dbReference type="ARBA" id="ARBA00023237"/>
    </source>
</evidence>
<organism evidence="8 9">
    <name type="scientific">Flagellimonas iocasae</name>
    <dbReference type="NCBI Taxonomy" id="2055905"/>
    <lineage>
        <taxon>Bacteria</taxon>
        <taxon>Pseudomonadati</taxon>
        <taxon>Bacteroidota</taxon>
        <taxon>Flavobacteriia</taxon>
        <taxon>Flavobacteriales</taxon>
        <taxon>Flavobacteriaceae</taxon>
        <taxon>Flagellimonas</taxon>
    </lineage>
</organism>
<dbReference type="EMBL" id="JBHUHU010000005">
    <property type="protein sequence ID" value="MFD2101528.1"/>
    <property type="molecule type" value="Genomic_DNA"/>
</dbReference>
<evidence type="ECO:0000256" key="1">
    <source>
        <dbReference type="ARBA" id="ARBA00004442"/>
    </source>
</evidence>
<evidence type="ECO:0000256" key="2">
    <source>
        <dbReference type="ARBA" id="ARBA00006275"/>
    </source>
</evidence>
<dbReference type="Proteomes" id="UP001597342">
    <property type="component" value="Unassembled WGS sequence"/>
</dbReference>
<evidence type="ECO:0000256" key="3">
    <source>
        <dbReference type="ARBA" id="ARBA00022729"/>
    </source>
</evidence>
<feature type="domain" description="RagB/SusD" evidence="6">
    <location>
        <begin position="303"/>
        <end position="532"/>
    </location>
</feature>
<feature type="domain" description="SusD-like N-terminal" evidence="7">
    <location>
        <begin position="75"/>
        <end position="216"/>
    </location>
</feature>
<evidence type="ECO:0000313" key="8">
    <source>
        <dbReference type="EMBL" id="MFD2101528.1"/>
    </source>
</evidence>
<keyword evidence="4" id="KW-0472">Membrane</keyword>
<dbReference type="SUPFAM" id="SSF48452">
    <property type="entry name" value="TPR-like"/>
    <property type="match status" value="1"/>
</dbReference>
<accession>A0ABW4Y4Q6</accession>
<reference evidence="9" key="1">
    <citation type="journal article" date="2019" name="Int. J. Syst. Evol. Microbiol.">
        <title>The Global Catalogue of Microorganisms (GCM) 10K type strain sequencing project: providing services to taxonomists for standard genome sequencing and annotation.</title>
        <authorList>
            <consortium name="The Broad Institute Genomics Platform"/>
            <consortium name="The Broad Institute Genome Sequencing Center for Infectious Disease"/>
            <person name="Wu L."/>
            <person name="Ma J."/>
        </authorList>
    </citation>
    <scope>NUCLEOTIDE SEQUENCE [LARGE SCALE GENOMIC DNA]</scope>
    <source>
        <strain evidence="9">JCM 3389</strain>
    </source>
</reference>
<comment type="caution">
    <text evidence="8">The sequence shown here is derived from an EMBL/GenBank/DDBJ whole genome shotgun (WGS) entry which is preliminary data.</text>
</comment>
<keyword evidence="3" id="KW-0732">Signal</keyword>
<evidence type="ECO:0000259" key="6">
    <source>
        <dbReference type="Pfam" id="PF07980"/>
    </source>
</evidence>
<evidence type="ECO:0000313" key="9">
    <source>
        <dbReference type="Proteomes" id="UP001597342"/>
    </source>
</evidence>
<proteinExistence type="inferred from homology"/>
<dbReference type="InterPro" id="IPR011990">
    <property type="entry name" value="TPR-like_helical_dom_sf"/>
</dbReference>
<gene>
    <name evidence="8" type="ORF">ACFSJE_17190</name>
</gene>
<name>A0ABW4Y4Q6_9FLAO</name>
<keyword evidence="5" id="KW-0998">Cell outer membrane</keyword>
<dbReference type="Pfam" id="PF07980">
    <property type="entry name" value="SusD_RagB"/>
    <property type="match status" value="1"/>
</dbReference>
<dbReference type="InterPro" id="IPR033985">
    <property type="entry name" value="SusD-like_N"/>
</dbReference>
<evidence type="ECO:0000256" key="4">
    <source>
        <dbReference type="ARBA" id="ARBA00023136"/>
    </source>
</evidence>
<dbReference type="InterPro" id="IPR012944">
    <property type="entry name" value="SusD_RagB_dom"/>
</dbReference>
<sequence length="532" mass="60625">MRKIKFLLFVVAVFGLCRSCTKLDSDVYSEITPETFFQDDAQLASAASSAYTTLYRWWEDMWLMDMPTDQSAMPIRSNRGWDDGGRWPAIVRHDFPPEDGLFNGAWSGYFGGVSSCNRLIEIFTENVGADSAIVMELRALRAFYYYTLLDLFGNIPLETSFSEANPTPQQSSPAEVFAFIESELLEVIPNLSEDKGATYAKMNKWVAWTVLSKMYLNANNYNAGDHWAEAADAANQVINSGQYQIEPLYFTNFMVDNEGSQENIFVVPYDKVNTGEQFGIIRRATHQSVTGTLDYPAGTSWGGVSIQEDFYNAFEENDKRRGMFFIGQQYTIDAGPSWSAEFGFFYQNPSDEYRLIDCSEDVDRFVGVLDQLPPEAADCNVNIVPEYWFTNDGRTGYENGARYAKWELETGPENTALQSNDYAIFRYAHVLLIRAEALWRQDAGNAEALMLVNQVRERAGLDPLGALTEDALFWEFKKELAMENHARTILIRYGRWLEPWFQKEQQDASRNLYPIPLNQLNANPNLEQNPGY</sequence>
<keyword evidence="9" id="KW-1185">Reference proteome</keyword>
<dbReference type="Gene3D" id="1.25.40.390">
    <property type="match status" value="1"/>
</dbReference>
<evidence type="ECO:0000259" key="7">
    <source>
        <dbReference type="Pfam" id="PF14322"/>
    </source>
</evidence>
<dbReference type="RefSeq" id="WP_379832103.1">
    <property type="nucleotide sequence ID" value="NZ_JBHUHU010000005.1"/>
</dbReference>